<feature type="modified residue" description="4-aspartylphosphate" evidence="12">
    <location>
        <position position="53"/>
    </location>
</feature>
<evidence type="ECO:0000256" key="3">
    <source>
        <dbReference type="ARBA" id="ARBA00022553"/>
    </source>
</evidence>
<dbReference type="EMBL" id="RHHQ01000028">
    <property type="protein sequence ID" value="RNB79541.1"/>
    <property type="molecule type" value="Genomic_DNA"/>
</dbReference>
<dbReference type="SMART" id="SM00862">
    <property type="entry name" value="Trans_reg_C"/>
    <property type="match status" value="1"/>
</dbReference>
<sequence length="225" mass="25832">MRISILVVDDDPHIRELLRFFLTKEGYRVQAAADGEEATRLLMEEQIHLAVVDVMLPGKGGWELCQEIREYYDIPVILLTAKGTVKDKEKGFLAGTDDYVTKPFEPAELLFRIKALLRRYQMVSRNVISINGTVIDRNSYVVRVGEEQMHLPLKEFELLAQLASFPDRIFTREQLLEQIWGADYAGGSRTIDVHIKRLRERFDPYGDFTIATVRGLGYKLEVVSP</sequence>
<keyword evidence="4" id="KW-0902">Two-component regulatory system</keyword>
<dbReference type="Gene3D" id="3.40.50.2300">
    <property type="match status" value="1"/>
</dbReference>
<evidence type="ECO:0000256" key="4">
    <source>
        <dbReference type="ARBA" id="ARBA00023012"/>
    </source>
</evidence>
<evidence type="ECO:0000256" key="12">
    <source>
        <dbReference type="PROSITE-ProRule" id="PRU00169"/>
    </source>
</evidence>
<evidence type="ECO:0000256" key="5">
    <source>
        <dbReference type="ARBA" id="ARBA00023015"/>
    </source>
</evidence>
<name>A0A3M8CW04_9BACL</name>
<organism evidence="16 17">
    <name type="scientific">Brevibacillus fluminis</name>
    <dbReference type="NCBI Taxonomy" id="511487"/>
    <lineage>
        <taxon>Bacteria</taxon>
        <taxon>Bacillati</taxon>
        <taxon>Bacillota</taxon>
        <taxon>Bacilli</taxon>
        <taxon>Bacillales</taxon>
        <taxon>Paenibacillaceae</taxon>
        <taxon>Brevibacillus</taxon>
    </lineage>
</organism>
<dbReference type="InterPro" id="IPR039420">
    <property type="entry name" value="WalR-like"/>
</dbReference>
<protein>
    <recommendedName>
        <fullName evidence="11">Heme response regulator HssR</fullName>
    </recommendedName>
</protein>
<dbReference type="PROSITE" id="PS51755">
    <property type="entry name" value="OMPR_PHOB"/>
    <property type="match status" value="1"/>
</dbReference>
<keyword evidence="2" id="KW-0963">Cytoplasm</keyword>
<feature type="domain" description="OmpR/PhoB-type" evidence="15">
    <location>
        <begin position="125"/>
        <end position="222"/>
    </location>
</feature>
<dbReference type="GO" id="GO:0000976">
    <property type="term" value="F:transcription cis-regulatory region binding"/>
    <property type="evidence" value="ECO:0007669"/>
    <property type="project" value="TreeGrafter"/>
</dbReference>
<dbReference type="FunFam" id="3.40.50.2300:FF:000001">
    <property type="entry name" value="DNA-binding response regulator PhoB"/>
    <property type="match status" value="1"/>
</dbReference>
<evidence type="ECO:0000256" key="2">
    <source>
        <dbReference type="ARBA" id="ARBA00022490"/>
    </source>
</evidence>
<keyword evidence="9" id="KW-0804">Transcription</keyword>
<keyword evidence="3 12" id="KW-0597">Phosphoprotein</keyword>
<dbReference type="GO" id="GO:0005829">
    <property type="term" value="C:cytosol"/>
    <property type="evidence" value="ECO:0007669"/>
    <property type="project" value="TreeGrafter"/>
</dbReference>
<comment type="caution">
    <text evidence="16">The sequence shown here is derived from an EMBL/GenBank/DDBJ whole genome shotgun (WGS) entry which is preliminary data.</text>
</comment>
<dbReference type="Proteomes" id="UP000271031">
    <property type="component" value="Unassembled WGS sequence"/>
</dbReference>
<proteinExistence type="predicted"/>
<evidence type="ECO:0000256" key="10">
    <source>
        <dbReference type="ARBA" id="ARBA00037471"/>
    </source>
</evidence>
<evidence type="ECO:0000256" key="6">
    <source>
        <dbReference type="ARBA" id="ARBA00023026"/>
    </source>
</evidence>
<dbReference type="GO" id="GO:0032993">
    <property type="term" value="C:protein-DNA complex"/>
    <property type="evidence" value="ECO:0007669"/>
    <property type="project" value="TreeGrafter"/>
</dbReference>
<keyword evidence="8" id="KW-0010">Activator</keyword>
<gene>
    <name evidence="16" type="ORF">EDM56_28875</name>
</gene>
<feature type="domain" description="Response regulatory" evidence="14">
    <location>
        <begin position="4"/>
        <end position="117"/>
    </location>
</feature>
<dbReference type="PANTHER" id="PTHR48111">
    <property type="entry name" value="REGULATOR OF RPOS"/>
    <property type="match status" value="1"/>
</dbReference>
<dbReference type="GO" id="GO:0000156">
    <property type="term" value="F:phosphorelay response regulator activity"/>
    <property type="evidence" value="ECO:0007669"/>
    <property type="project" value="TreeGrafter"/>
</dbReference>
<evidence type="ECO:0000256" key="7">
    <source>
        <dbReference type="ARBA" id="ARBA00023125"/>
    </source>
</evidence>
<dbReference type="SUPFAM" id="SSF52172">
    <property type="entry name" value="CheY-like"/>
    <property type="match status" value="1"/>
</dbReference>
<dbReference type="AlphaFoldDB" id="A0A3M8CW04"/>
<dbReference type="CDD" id="cd17574">
    <property type="entry name" value="REC_OmpR"/>
    <property type="match status" value="1"/>
</dbReference>
<evidence type="ECO:0000259" key="14">
    <source>
        <dbReference type="PROSITE" id="PS50110"/>
    </source>
</evidence>
<evidence type="ECO:0000256" key="1">
    <source>
        <dbReference type="ARBA" id="ARBA00004496"/>
    </source>
</evidence>
<dbReference type="RefSeq" id="WP_122921392.1">
    <property type="nucleotide sequence ID" value="NZ_RHHQ01000028.1"/>
</dbReference>
<comment type="subcellular location">
    <subcellularLocation>
        <location evidence="1">Cytoplasm</location>
    </subcellularLocation>
</comment>
<keyword evidence="6" id="KW-0843">Virulence</keyword>
<dbReference type="SMART" id="SM00448">
    <property type="entry name" value="REC"/>
    <property type="match status" value="1"/>
</dbReference>
<evidence type="ECO:0000259" key="15">
    <source>
        <dbReference type="PROSITE" id="PS51755"/>
    </source>
</evidence>
<evidence type="ECO:0000256" key="13">
    <source>
        <dbReference type="PROSITE-ProRule" id="PRU01091"/>
    </source>
</evidence>
<dbReference type="PANTHER" id="PTHR48111:SF49">
    <property type="entry name" value="HEME RESPONSE REGULATOR HSSR"/>
    <property type="match status" value="1"/>
</dbReference>
<evidence type="ECO:0000256" key="11">
    <source>
        <dbReference type="ARBA" id="ARBA00039976"/>
    </source>
</evidence>
<evidence type="ECO:0000256" key="8">
    <source>
        <dbReference type="ARBA" id="ARBA00023159"/>
    </source>
</evidence>
<dbReference type="InterPro" id="IPR036388">
    <property type="entry name" value="WH-like_DNA-bd_sf"/>
</dbReference>
<keyword evidence="17" id="KW-1185">Reference proteome</keyword>
<evidence type="ECO:0000313" key="16">
    <source>
        <dbReference type="EMBL" id="RNB79541.1"/>
    </source>
</evidence>
<dbReference type="OrthoDB" id="9790442at2"/>
<dbReference type="InterPro" id="IPR001867">
    <property type="entry name" value="OmpR/PhoB-type_DNA-bd"/>
</dbReference>
<evidence type="ECO:0000256" key="9">
    <source>
        <dbReference type="ARBA" id="ARBA00023163"/>
    </source>
</evidence>
<dbReference type="Pfam" id="PF00486">
    <property type="entry name" value="Trans_reg_C"/>
    <property type="match status" value="1"/>
</dbReference>
<comment type="function">
    <text evidence="10">Member of the two-component regulatory system HssS/HssR involved in intracellular heme homeostasis and tempering of staphylococcal virulence. Phosphorylated HssR binds to a direct repeat sequence within hrtAB promoter and activates the expression of hrtAB, an efflux pump, in response to extracellular heme, hemin, hemoglobin or blood.</text>
</comment>
<dbReference type="GO" id="GO:0006355">
    <property type="term" value="P:regulation of DNA-templated transcription"/>
    <property type="evidence" value="ECO:0007669"/>
    <property type="project" value="InterPro"/>
</dbReference>
<dbReference type="Pfam" id="PF00072">
    <property type="entry name" value="Response_reg"/>
    <property type="match status" value="1"/>
</dbReference>
<accession>A0A3M8CW04</accession>
<dbReference type="InterPro" id="IPR001789">
    <property type="entry name" value="Sig_transdc_resp-reg_receiver"/>
</dbReference>
<dbReference type="CDD" id="cd00383">
    <property type="entry name" value="trans_reg_C"/>
    <property type="match status" value="1"/>
</dbReference>
<dbReference type="InterPro" id="IPR011006">
    <property type="entry name" value="CheY-like_superfamily"/>
</dbReference>
<dbReference type="Gene3D" id="1.10.10.10">
    <property type="entry name" value="Winged helix-like DNA-binding domain superfamily/Winged helix DNA-binding domain"/>
    <property type="match status" value="1"/>
</dbReference>
<evidence type="ECO:0000313" key="17">
    <source>
        <dbReference type="Proteomes" id="UP000271031"/>
    </source>
</evidence>
<dbReference type="FunFam" id="1.10.10.10:FF:000018">
    <property type="entry name" value="DNA-binding response regulator ResD"/>
    <property type="match status" value="1"/>
</dbReference>
<keyword evidence="7 13" id="KW-0238">DNA-binding</keyword>
<dbReference type="PROSITE" id="PS50110">
    <property type="entry name" value="RESPONSE_REGULATORY"/>
    <property type="match status" value="1"/>
</dbReference>
<dbReference type="Gene3D" id="6.10.250.690">
    <property type="match status" value="1"/>
</dbReference>
<keyword evidence="5" id="KW-0805">Transcription regulation</keyword>
<reference evidence="16 17" key="1">
    <citation type="submission" date="2018-10" db="EMBL/GenBank/DDBJ databases">
        <title>Phylogenomics of Brevibacillus.</title>
        <authorList>
            <person name="Dunlap C."/>
        </authorList>
    </citation>
    <scope>NUCLEOTIDE SEQUENCE [LARGE SCALE GENOMIC DNA]</scope>
    <source>
        <strain evidence="16 17">JCM 15716</strain>
    </source>
</reference>
<feature type="DNA-binding region" description="OmpR/PhoB-type" evidence="13">
    <location>
        <begin position="125"/>
        <end position="222"/>
    </location>
</feature>